<sequence length="323" mass="33840">MPRRRLAAALLGAVCGLFSAGTAWGQSCWTNSASVSFGATGPTANTDTQVAIPYTCQSAANTTYFRLCATVGDGSPISGINPRWMTNYNGAQMAYNLYSDAARTQIIGPPPSGGGYAAYTWTLQVPAGYVQMSNSTQMLYGRVPAQDLPAAYSFGANVNGSMLYWAWSTSGYPATCTGGANTGSKDFYLGLSATVPNHCRISLAGALDFGSASTLASATSQTSSIRVRCPNGTAWQLGLNNGSNATGSTRRMRSAAGNYVSYELYRDAARTQRWGNTLNSTTVSGTGQGDSNPTTSTVYGRVPVQSNVPSGLYTDTVIVTLTY</sequence>
<feature type="chain" id="PRO_5040973790" evidence="2">
    <location>
        <begin position="26"/>
        <end position="323"/>
    </location>
</feature>
<organism evidence="4 5">
    <name type="scientific">Variovorax terrae</name>
    <dbReference type="NCBI Taxonomy" id="2923278"/>
    <lineage>
        <taxon>Bacteria</taxon>
        <taxon>Pseudomonadati</taxon>
        <taxon>Pseudomonadota</taxon>
        <taxon>Betaproteobacteria</taxon>
        <taxon>Burkholderiales</taxon>
        <taxon>Comamonadaceae</taxon>
        <taxon>Variovorax</taxon>
    </lineage>
</organism>
<dbReference type="PANTHER" id="PTHR37089:SF4">
    <property type="entry name" value="EXPORTED PROTEIN"/>
    <property type="match status" value="1"/>
</dbReference>
<evidence type="ECO:0000256" key="1">
    <source>
        <dbReference type="SAM" id="MobiDB-lite"/>
    </source>
</evidence>
<accession>A0A9X1VWD8</accession>
<dbReference type="AlphaFoldDB" id="A0A9X1VWD8"/>
<dbReference type="RefSeq" id="WP_243307356.1">
    <property type="nucleotide sequence ID" value="NZ_JALGBI010000001.1"/>
</dbReference>
<dbReference type="Pfam" id="PF05229">
    <property type="entry name" value="SCPU"/>
    <property type="match status" value="2"/>
</dbReference>
<feature type="signal peptide" evidence="2">
    <location>
        <begin position="1"/>
        <end position="25"/>
    </location>
</feature>
<name>A0A9X1VWD8_9BURK</name>
<evidence type="ECO:0000313" key="5">
    <source>
        <dbReference type="Proteomes" id="UP001139447"/>
    </source>
</evidence>
<evidence type="ECO:0000259" key="3">
    <source>
        <dbReference type="Pfam" id="PF05229"/>
    </source>
</evidence>
<comment type="caution">
    <text evidence="4">The sequence shown here is derived from an EMBL/GenBank/DDBJ whole genome shotgun (WGS) entry which is preliminary data.</text>
</comment>
<dbReference type="InterPro" id="IPR053167">
    <property type="entry name" value="Spore_coat_component"/>
</dbReference>
<feature type="region of interest" description="Disordered" evidence="1">
    <location>
        <begin position="278"/>
        <end position="299"/>
    </location>
</feature>
<keyword evidence="5" id="KW-1185">Reference proteome</keyword>
<gene>
    <name evidence="4" type="ORF">MMF98_08710</name>
</gene>
<evidence type="ECO:0000256" key="2">
    <source>
        <dbReference type="SAM" id="SignalP"/>
    </source>
</evidence>
<evidence type="ECO:0000313" key="4">
    <source>
        <dbReference type="EMBL" id="MCJ0763289.1"/>
    </source>
</evidence>
<proteinExistence type="predicted"/>
<dbReference type="InterPro" id="IPR007893">
    <property type="entry name" value="Spore_coat_U/FanG"/>
</dbReference>
<dbReference type="Proteomes" id="UP001139447">
    <property type="component" value="Unassembled WGS sequence"/>
</dbReference>
<dbReference type="PANTHER" id="PTHR37089">
    <property type="entry name" value="PROTEIN U-RELATED"/>
    <property type="match status" value="1"/>
</dbReference>
<keyword evidence="2" id="KW-0732">Signal</keyword>
<reference evidence="4" key="1">
    <citation type="submission" date="2022-03" db="EMBL/GenBank/DDBJ databases">
        <authorList>
            <person name="Woo C.Y."/>
        </authorList>
    </citation>
    <scope>NUCLEOTIDE SEQUENCE</scope>
    <source>
        <strain evidence="4">CYS-02</strain>
    </source>
</reference>
<feature type="domain" description="Spore coat protein U/FanG" evidence="3">
    <location>
        <begin position="18"/>
        <end position="151"/>
    </location>
</feature>
<dbReference type="EMBL" id="JALGBI010000001">
    <property type="protein sequence ID" value="MCJ0763289.1"/>
    <property type="molecule type" value="Genomic_DNA"/>
</dbReference>
<feature type="domain" description="Spore coat protein U/FanG" evidence="3">
    <location>
        <begin position="189"/>
        <end position="320"/>
    </location>
</feature>
<protein>
    <submittedName>
        <fullName evidence="4">Spore coat U domain-containing protein</fullName>
    </submittedName>
</protein>
<dbReference type="PROSITE" id="PS51257">
    <property type="entry name" value="PROKAR_LIPOPROTEIN"/>
    <property type="match status" value="1"/>
</dbReference>
<dbReference type="SMART" id="SM00972">
    <property type="entry name" value="SCPU"/>
    <property type="match status" value="2"/>
</dbReference>